<comment type="caution">
    <text evidence="1">The sequence shown here is derived from an EMBL/GenBank/DDBJ whole genome shotgun (WGS) entry which is preliminary data.</text>
</comment>
<proteinExistence type="predicted"/>
<dbReference type="AlphaFoldDB" id="A0A218VAW8"/>
<reference evidence="1 2" key="1">
    <citation type="submission" date="2017-05" db="EMBL/GenBank/DDBJ databases">
        <title>Genome of assembly of the Bengalese finch, Lonchura striata domestica.</title>
        <authorList>
            <person name="Colquitt B.M."/>
            <person name="Brainard M.S."/>
        </authorList>
    </citation>
    <scope>NUCLEOTIDE SEQUENCE [LARGE SCALE GENOMIC DNA]</scope>
    <source>
        <strain evidence="1">White83orange57</strain>
    </source>
</reference>
<dbReference type="STRING" id="299123.ENSLSDP00000024359"/>
<gene>
    <name evidence="1" type="primary">FAM206A</name>
    <name evidence="1" type="ORF">RLOC_00014798</name>
</gene>
<evidence type="ECO:0000313" key="2">
    <source>
        <dbReference type="Proteomes" id="UP000197619"/>
    </source>
</evidence>
<keyword evidence="2" id="KW-1185">Reference proteome</keyword>
<dbReference type="EMBL" id="MUZQ01000018">
    <property type="protein sequence ID" value="OWK62988.1"/>
    <property type="molecule type" value="Genomic_DNA"/>
</dbReference>
<organism evidence="1 2">
    <name type="scientific">Lonchura striata</name>
    <name type="common">white-rumped munia</name>
    <dbReference type="NCBI Taxonomy" id="40157"/>
    <lineage>
        <taxon>Eukaryota</taxon>
        <taxon>Metazoa</taxon>
        <taxon>Chordata</taxon>
        <taxon>Craniata</taxon>
        <taxon>Vertebrata</taxon>
        <taxon>Euteleostomi</taxon>
        <taxon>Archelosauria</taxon>
        <taxon>Archosauria</taxon>
        <taxon>Dinosauria</taxon>
        <taxon>Saurischia</taxon>
        <taxon>Theropoda</taxon>
        <taxon>Coelurosauria</taxon>
        <taxon>Aves</taxon>
        <taxon>Neognathae</taxon>
        <taxon>Neoaves</taxon>
        <taxon>Telluraves</taxon>
        <taxon>Australaves</taxon>
        <taxon>Passeriformes</taxon>
        <taxon>Passeroidea</taxon>
        <taxon>Estrildidae</taxon>
        <taxon>Estrildinae</taxon>
        <taxon>Lonchura</taxon>
    </lineage>
</organism>
<evidence type="ECO:0000313" key="1">
    <source>
        <dbReference type="EMBL" id="OWK62988.1"/>
    </source>
</evidence>
<sequence>MAAGPGGAERYFTRWYKPDVKGRPCEDFCVLQHSNRRNLCHHLSRSPPSSSKWENN</sequence>
<name>A0A218VAW8_9PASE</name>
<protein>
    <submittedName>
        <fullName evidence="1">Protein Simiate</fullName>
    </submittedName>
</protein>
<accession>A0A218VAW8</accession>
<dbReference type="Proteomes" id="UP000197619">
    <property type="component" value="Unassembled WGS sequence"/>
</dbReference>